<dbReference type="AlphaFoldDB" id="A0A433Y818"/>
<protein>
    <recommendedName>
        <fullName evidence="3">DUF5643 domain-containing protein</fullName>
    </recommendedName>
</protein>
<dbReference type="EMBL" id="RZNY01000011">
    <property type="protein sequence ID" value="RUT45562.1"/>
    <property type="molecule type" value="Genomic_DNA"/>
</dbReference>
<evidence type="ECO:0008006" key="3">
    <source>
        <dbReference type="Google" id="ProtNLM"/>
    </source>
</evidence>
<dbReference type="RefSeq" id="WP_127192837.1">
    <property type="nucleotide sequence ID" value="NZ_RZNY01000011.1"/>
</dbReference>
<proteinExistence type="predicted"/>
<evidence type="ECO:0000313" key="1">
    <source>
        <dbReference type="EMBL" id="RUT45562.1"/>
    </source>
</evidence>
<sequence length="163" mass="18043">MRIVAIAGTIIRRSIIVIFGLLLIIQAVSLIVSNSSDKEFIKSLNHDGPVTKYTLNKKIDMDGDIFTAKELYLTSKKTVLHYSISKQDPGGWSFPNSAIKLINSNGEELMQHSSSSSSTGRGETGFISFNEMNEPLGSITLKYEWYDRQAEINIPLAKDGEGQ</sequence>
<name>A0A433Y818_9BACL</name>
<comment type="caution">
    <text evidence="1">The sequence shown here is derived from an EMBL/GenBank/DDBJ whole genome shotgun (WGS) entry which is preliminary data.</text>
</comment>
<gene>
    <name evidence="1" type="ORF">EJP82_14820</name>
</gene>
<organism evidence="1 2">
    <name type="scientific">Paenibacillus anaericanus</name>
    <dbReference type="NCBI Taxonomy" id="170367"/>
    <lineage>
        <taxon>Bacteria</taxon>
        <taxon>Bacillati</taxon>
        <taxon>Bacillota</taxon>
        <taxon>Bacilli</taxon>
        <taxon>Bacillales</taxon>
        <taxon>Paenibacillaceae</taxon>
        <taxon>Paenibacillus</taxon>
    </lineage>
</organism>
<evidence type="ECO:0000313" key="2">
    <source>
        <dbReference type="Proteomes" id="UP000279446"/>
    </source>
</evidence>
<reference evidence="1 2" key="1">
    <citation type="submission" date="2018-12" db="EMBL/GenBank/DDBJ databases">
        <authorList>
            <person name="Sun L."/>
            <person name="Chen Z."/>
        </authorList>
    </citation>
    <scope>NUCLEOTIDE SEQUENCE [LARGE SCALE GENOMIC DNA]</scope>
    <source>
        <strain evidence="1 2">DSM 15890</strain>
    </source>
</reference>
<dbReference type="Proteomes" id="UP000279446">
    <property type="component" value="Unassembled WGS sequence"/>
</dbReference>
<accession>A0A433Y818</accession>
<dbReference type="OrthoDB" id="2626641at2"/>
<keyword evidence="2" id="KW-1185">Reference proteome</keyword>